<sequence length="387" mass="42865">MDSNSRYHVQQQHQQPNSGLLRFRSAPTANFKQQGEVAANTNGNAWEGSEPFLRFLNSGDTHDTTSSPTLREFVDNKVSNNSKPAKESSASSPLSRMNSQQGYSASMLPSRSTVTSAMMLGSMGIDQSAKSFDSNSLRQSSFPAGHFSNNISFQNGYDAMKGVGNYSGVNGNDGELSLSMNRMKNHISFSSISPSSSLGMLSPTSKMGTEGIRVTRPEDGRQGSCNGDARYYGPGFPYASWNEPSHPKRQRSSNDELLFDSQNGEPGNQVQRLSHHLSLPRTSSEMFAMDNLLQFSDSVPCKIRAKRGFATHPRSIAERVRRTRISERIRKLQELVPTMDKQTSTAEMLDLALDYIKDLQKQFKTLSDKRAKCKCINMQKSEADRVA</sequence>
<feature type="compositionally biased region" description="Low complexity" evidence="6">
    <location>
        <begin position="79"/>
        <end position="95"/>
    </location>
</feature>
<evidence type="ECO:0000256" key="1">
    <source>
        <dbReference type="ARBA" id="ARBA00004123"/>
    </source>
</evidence>
<dbReference type="GO" id="GO:0046983">
    <property type="term" value="F:protein dimerization activity"/>
    <property type="evidence" value="ECO:0007669"/>
    <property type="project" value="InterPro"/>
</dbReference>
<dbReference type="Gramene" id="XM_028369547.1">
    <property type="protein sequence ID" value="XP_028225348.1"/>
    <property type="gene ID" value="LOC114406750"/>
</dbReference>
<keyword evidence="5" id="KW-0539">Nucleus</keyword>
<dbReference type="Proteomes" id="UP000289340">
    <property type="component" value="Chromosome 3"/>
</dbReference>
<feature type="region of interest" description="Disordered" evidence="6">
    <location>
        <begin position="1"/>
        <end position="108"/>
    </location>
</feature>
<dbReference type="PROSITE" id="PS50888">
    <property type="entry name" value="BHLH"/>
    <property type="match status" value="1"/>
</dbReference>
<dbReference type="EMBL" id="QZWG01000003">
    <property type="protein sequence ID" value="RZC20628.1"/>
    <property type="molecule type" value="Genomic_DNA"/>
</dbReference>
<dbReference type="AlphaFoldDB" id="A0A445LC15"/>
<feature type="domain" description="BHLH" evidence="7">
    <location>
        <begin position="309"/>
        <end position="359"/>
    </location>
</feature>
<evidence type="ECO:0000313" key="8">
    <source>
        <dbReference type="EMBL" id="RZC20627.1"/>
    </source>
</evidence>
<keyword evidence="2" id="KW-0805">Transcription regulation</keyword>
<evidence type="ECO:0000256" key="6">
    <source>
        <dbReference type="SAM" id="MobiDB-lite"/>
    </source>
</evidence>
<dbReference type="Gramene" id="XM_028369549.1">
    <property type="protein sequence ID" value="XP_028225350.1"/>
    <property type="gene ID" value="LOC114406750"/>
</dbReference>
<gene>
    <name evidence="8" type="ORF">D0Y65_007134</name>
</gene>
<feature type="compositionally biased region" description="Polar residues" evidence="6">
    <location>
        <begin position="96"/>
        <end position="108"/>
    </location>
</feature>
<evidence type="ECO:0000313" key="10">
    <source>
        <dbReference type="Proteomes" id="UP000289340"/>
    </source>
</evidence>
<feature type="compositionally biased region" description="Polar residues" evidence="6">
    <location>
        <begin position="27"/>
        <end position="44"/>
    </location>
</feature>
<dbReference type="InterPro" id="IPR036638">
    <property type="entry name" value="HLH_DNA-bd_sf"/>
</dbReference>
<protein>
    <submittedName>
        <fullName evidence="8">Transcription factor bHLH130 isoform A</fullName>
    </submittedName>
    <submittedName>
        <fullName evidence="9">Transcription factor bHLH130 isoform B</fullName>
    </submittedName>
</protein>
<dbReference type="PANTHER" id="PTHR16223">
    <property type="entry name" value="TRANSCRIPTION FACTOR BHLH83-RELATED"/>
    <property type="match status" value="1"/>
</dbReference>
<dbReference type="GO" id="GO:0000981">
    <property type="term" value="F:DNA-binding transcription factor activity, RNA polymerase II-specific"/>
    <property type="evidence" value="ECO:0007669"/>
    <property type="project" value="TreeGrafter"/>
</dbReference>
<reference evidence="8 10" key="1">
    <citation type="submission" date="2018-09" db="EMBL/GenBank/DDBJ databases">
        <title>A high-quality reference genome of wild soybean provides a powerful tool to mine soybean genomes.</title>
        <authorList>
            <person name="Xie M."/>
            <person name="Chung C.Y.L."/>
            <person name="Li M.-W."/>
            <person name="Wong F.-L."/>
            <person name="Chan T.-F."/>
            <person name="Lam H.-M."/>
        </authorList>
    </citation>
    <scope>NUCLEOTIDE SEQUENCE [LARGE SCALE GENOMIC DNA]</scope>
    <source>
        <strain evidence="10">cv. W05</strain>
        <tissue evidence="8">Hypocotyl of etiolated seedlings</tissue>
    </source>
</reference>
<dbReference type="EMBL" id="QZWG01000003">
    <property type="protein sequence ID" value="RZC20627.1"/>
    <property type="molecule type" value="Genomic_DNA"/>
</dbReference>
<dbReference type="GO" id="GO:0000978">
    <property type="term" value="F:RNA polymerase II cis-regulatory region sequence-specific DNA binding"/>
    <property type="evidence" value="ECO:0007669"/>
    <property type="project" value="TreeGrafter"/>
</dbReference>
<evidence type="ECO:0000256" key="3">
    <source>
        <dbReference type="ARBA" id="ARBA00023125"/>
    </source>
</evidence>
<dbReference type="Pfam" id="PF00010">
    <property type="entry name" value="HLH"/>
    <property type="match status" value="1"/>
</dbReference>
<feature type="region of interest" description="Disordered" evidence="6">
    <location>
        <begin position="238"/>
        <end position="271"/>
    </location>
</feature>
<dbReference type="GO" id="GO:0005634">
    <property type="term" value="C:nucleus"/>
    <property type="evidence" value="ECO:0007669"/>
    <property type="project" value="UniProtKB-SubCell"/>
</dbReference>
<dbReference type="SMR" id="A0A445LC15"/>
<comment type="caution">
    <text evidence="8">The sequence shown here is derived from an EMBL/GenBank/DDBJ whole genome shotgun (WGS) entry which is preliminary data.</text>
</comment>
<keyword evidence="10" id="KW-1185">Reference proteome</keyword>
<name>A0A445LC15_GLYSO</name>
<evidence type="ECO:0000256" key="5">
    <source>
        <dbReference type="ARBA" id="ARBA00023242"/>
    </source>
</evidence>
<dbReference type="SUPFAM" id="SSF47459">
    <property type="entry name" value="HLH, helix-loop-helix DNA-binding domain"/>
    <property type="match status" value="1"/>
</dbReference>
<organism evidence="8 10">
    <name type="scientific">Glycine soja</name>
    <name type="common">Wild soybean</name>
    <dbReference type="NCBI Taxonomy" id="3848"/>
    <lineage>
        <taxon>Eukaryota</taxon>
        <taxon>Viridiplantae</taxon>
        <taxon>Streptophyta</taxon>
        <taxon>Embryophyta</taxon>
        <taxon>Tracheophyta</taxon>
        <taxon>Spermatophyta</taxon>
        <taxon>Magnoliopsida</taxon>
        <taxon>eudicotyledons</taxon>
        <taxon>Gunneridae</taxon>
        <taxon>Pentapetalae</taxon>
        <taxon>rosids</taxon>
        <taxon>fabids</taxon>
        <taxon>Fabales</taxon>
        <taxon>Fabaceae</taxon>
        <taxon>Papilionoideae</taxon>
        <taxon>50 kb inversion clade</taxon>
        <taxon>NPAAA clade</taxon>
        <taxon>indigoferoid/millettioid clade</taxon>
        <taxon>Phaseoleae</taxon>
        <taxon>Glycine</taxon>
        <taxon>Glycine subgen. Soja</taxon>
    </lineage>
</organism>
<feature type="compositionally biased region" description="Polar residues" evidence="6">
    <location>
        <begin position="260"/>
        <end position="271"/>
    </location>
</feature>
<comment type="subcellular location">
    <subcellularLocation>
        <location evidence="1">Nucleus</location>
    </subcellularLocation>
</comment>
<dbReference type="FunFam" id="4.10.280.10:FF:000021">
    <property type="entry name" value="Transcription factor bHLH130 family"/>
    <property type="match status" value="1"/>
</dbReference>
<dbReference type="Gene3D" id="4.10.280.10">
    <property type="entry name" value="Helix-loop-helix DNA-binding domain"/>
    <property type="match status" value="1"/>
</dbReference>
<evidence type="ECO:0000259" key="7">
    <source>
        <dbReference type="PROSITE" id="PS50888"/>
    </source>
</evidence>
<dbReference type="InterPro" id="IPR011598">
    <property type="entry name" value="bHLH_dom"/>
</dbReference>
<feature type="compositionally biased region" description="Polar residues" evidence="6">
    <location>
        <begin position="1"/>
        <end position="18"/>
    </location>
</feature>
<evidence type="ECO:0000256" key="4">
    <source>
        <dbReference type="ARBA" id="ARBA00023163"/>
    </source>
</evidence>
<keyword evidence="4" id="KW-0804">Transcription</keyword>
<dbReference type="SMART" id="SM00353">
    <property type="entry name" value="HLH"/>
    <property type="match status" value="1"/>
</dbReference>
<evidence type="ECO:0000256" key="2">
    <source>
        <dbReference type="ARBA" id="ARBA00023015"/>
    </source>
</evidence>
<evidence type="ECO:0000313" key="9">
    <source>
        <dbReference type="EMBL" id="RZC20628.1"/>
    </source>
</evidence>
<dbReference type="PANTHER" id="PTHR16223:SF125">
    <property type="entry name" value="OS08G0506700 PROTEIN"/>
    <property type="match status" value="1"/>
</dbReference>
<proteinExistence type="predicted"/>
<accession>A0A445LC15</accession>
<dbReference type="Gramene" id="XM_028369548.1">
    <property type="protein sequence ID" value="XP_028225349.1"/>
    <property type="gene ID" value="LOC114406750"/>
</dbReference>
<keyword evidence="3" id="KW-0238">DNA-binding</keyword>
<dbReference type="InterPro" id="IPR045843">
    <property type="entry name" value="IND-like"/>
</dbReference>